<keyword evidence="1" id="KW-0520">NAD</keyword>
<dbReference type="PANTHER" id="PTHR43377">
    <property type="entry name" value="BILIVERDIN REDUCTASE A"/>
    <property type="match status" value="1"/>
</dbReference>
<dbReference type="Proteomes" id="UP001371224">
    <property type="component" value="Unassembled WGS sequence"/>
</dbReference>
<evidence type="ECO:0000313" key="5">
    <source>
        <dbReference type="EMBL" id="MEJ1088041.1"/>
    </source>
</evidence>
<dbReference type="Gene3D" id="3.40.50.720">
    <property type="entry name" value="NAD(P)-binding Rossmann-like Domain"/>
    <property type="match status" value="1"/>
</dbReference>
<dbReference type="PANTHER" id="PTHR43377:SF1">
    <property type="entry name" value="BILIVERDIN REDUCTASE A"/>
    <property type="match status" value="1"/>
</dbReference>
<dbReference type="RefSeq" id="WP_337331710.1">
    <property type="nucleotide sequence ID" value="NZ_JBBDGM010000005.1"/>
</dbReference>
<keyword evidence="6" id="KW-1185">Reference proteome</keyword>
<dbReference type="SUPFAM" id="SSF51735">
    <property type="entry name" value="NAD(P)-binding Rossmann-fold domains"/>
    <property type="match status" value="1"/>
</dbReference>
<dbReference type="Gene3D" id="3.30.360.10">
    <property type="entry name" value="Dihydrodipicolinate Reductase, domain 2"/>
    <property type="match status" value="1"/>
</dbReference>
<dbReference type="InterPro" id="IPR000683">
    <property type="entry name" value="Gfo/Idh/MocA-like_OxRdtase_N"/>
</dbReference>
<evidence type="ECO:0000256" key="1">
    <source>
        <dbReference type="ARBA" id="ARBA00023027"/>
    </source>
</evidence>
<feature type="domain" description="GFO/IDH/MocA-like oxidoreductase" evidence="4">
    <location>
        <begin position="141"/>
        <end position="269"/>
    </location>
</feature>
<dbReference type="InterPro" id="IPR036291">
    <property type="entry name" value="NAD(P)-bd_dom_sf"/>
</dbReference>
<proteinExistence type="predicted"/>
<feature type="region of interest" description="Disordered" evidence="2">
    <location>
        <begin position="168"/>
        <end position="190"/>
    </location>
</feature>
<evidence type="ECO:0000259" key="4">
    <source>
        <dbReference type="Pfam" id="PF22725"/>
    </source>
</evidence>
<sequence length="356" mass="37344">MTARARIAVIGAGWWATTVHIPALMVNPHAELVAICDPNPARAQSAAAEADAHGYTDVTEMLAAEGLDGVIIATPHSTHYAIAAEALKAGVNVLVEKPLATSASDAWELVTMAADRGLLLAAGLTYHYAAQAPAIRDAVRHEIGELRSVNAEFSSSTGDFFVVVDENSANPNDPKAPHATTYSDPSTGGGQAHTQLTHLLGGLLWAAEEQATHVAAMTENHGLRVDLVDSFSFRLEGGALCVASSTGTTAPGVPPRHRIRFHGTKGMVEWDLLKAQADVFLEGGTVRQLENPDHLPAYGRERVSESFVNSILTNAPTPAPGAFAAASVALIEAALFAAESGKTITVPQAPFDIRES</sequence>
<accession>A0ABU8L9N8</accession>
<dbReference type="Pfam" id="PF22725">
    <property type="entry name" value="GFO_IDH_MocA_C3"/>
    <property type="match status" value="1"/>
</dbReference>
<organism evidence="5 6">
    <name type="scientific">Microbacterium bandirmense</name>
    <dbReference type="NCBI Taxonomy" id="3122050"/>
    <lineage>
        <taxon>Bacteria</taxon>
        <taxon>Bacillati</taxon>
        <taxon>Actinomycetota</taxon>
        <taxon>Actinomycetes</taxon>
        <taxon>Micrococcales</taxon>
        <taxon>Microbacteriaceae</taxon>
        <taxon>Microbacterium</taxon>
    </lineage>
</organism>
<protein>
    <submittedName>
        <fullName evidence="5">Gfo/Idh/MocA family oxidoreductase</fullName>
    </submittedName>
</protein>
<gene>
    <name evidence="5" type="ORF">WDU99_06900</name>
</gene>
<dbReference type="EMBL" id="JBBDGM010000005">
    <property type="protein sequence ID" value="MEJ1088041.1"/>
    <property type="molecule type" value="Genomic_DNA"/>
</dbReference>
<dbReference type="Pfam" id="PF01408">
    <property type="entry name" value="GFO_IDH_MocA"/>
    <property type="match status" value="1"/>
</dbReference>
<dbReference type="SUPFAM" id="SSF55347">
    <property type="entry name" value="Glyceraldehyde-3-phosphate dehydrogenase-like, C-terminal domain"/>
    <property type="match status" value="1"/>
</dbReference>
<evidence type="ECO:0000259" key="3">
    <source>
        <dbReference type="Pfam" id="PF01408"/>
    </source>
</evidence>
<evidence type="ECO:0000313" key="6">
    <source>
        <dbReference type="Proteomes" id="UP001371224"/>
    </source>
</evidence>
<dbReference type="InterPro" id="IPR051450">
    <property type="entry name" value="Gfo/Idh/MocA_Oxidoreductases"/>
</dbReference>
<reference evidence="5 6" key="1">
    <citation type="submission" date="2024-02" db="EMBL/GenBank/DDBJ databases">
        <authorList>
            <person name="Saticioglu I.B."/>
        </authorList>
    </citation>
    <scope>NUCLEOTIDE SEQUENCE [LARGE SCALE GENOMIC DNA]</scope>
    <source>
        <strain evidence="5 6">Mu-80</strain>
    </source>
</reference>
<comment type="caution">
    <text evidence="5">The sequence shown here is derived from an EMBL/GenBank/DDBJ whole genome shotgun (WGS) entry which is preliminary data.</text>
</comment>
<dbReference type="InterPro" id="IPR055170">
    <property type="entry name" value="GFO_IDH_MocA-like_dom"/>
</dbReference>
<evidence type="ECO:0000256" key="2">
    <source>
        <dbReference type="SAM" id="MobiDB-lite"/>
    </source>
</evidence>
<name>A0ABU8L9N8_9MICO</name>
<feature type="domain" description="Gfo/Idh/MocA-like oxidoreductase N-terminal" evidence="3">
    <location>
        <begin position="6"/>
        <end position="122"/>
    </location>
</feature>